<keyword evidence="3" id="KW-1185">Reference proteome</keyword>
<organism evidence="2 3">
    <name type="scientific">Cellvibrio japonicus (strain Ueda107)</name>
    <name type="common">Pseudomonas fluorescens subsp. cellulosa</name>
    <dbReference type="NCBI Taxonomy" id="498211"/>
    <lineage>
        <taxon>Bacteria</taxon>
        <taxon>Pseudomonadati</taxon>
        <taxon>Pseudomonadota</taxon>
        <taxon>Gammaproteobacteria</taxon>
        <taxon>Cellvibrionales</taxon>
        <taxon>Cellvibrionaceae</taxon>
        <taxon>Cellvibrio</taxon>
    </lineage>
</organism>
<dbReference type="PIRSF" id="PIRSF005522">
    <property type="entry name" value="UCP005522"/>
    <property type="match status" value="1"/>
</dbReference>
<evidence type="ECO:0000259" key="1">
    <source>
        <dbReference type="Pfam" id="PF14403"/>
    </source>
</evidence>
<sequence length="545" mass="61058">MKLQDGFCVRWRAQGVSNGEPGKAPAGIQDTPDTTWPSGIDSAISCRILKTSEAQMLKEVTMGEMKIDWLDYNSGHFYDEIISAPGIPRPETRHLARYLASLSGDELQERKLSAELAIKTMGISFTVYSDAGNIDRAWPFDIIPRIIPQREWQKTERGLIQRLTALNCFINDIYNDQKIIKDKVVPAYLLEDSVNFRKECMGMKPAYGVWSHICGSDLIRDNQGDFYVLEDNLRVPSGVSYMLENRKVTKRVFPELFENHNIVPVTDYPNQLFDTLASLSPRKSERPEIVVLTPGIYNSAYFEHSYLAQQMGVELVEGSDLVVDSDDCVYMRSIDGLKRVDVIYRRIDDLFLDPDMFNPDSVLGVRGLMRAWLKGNVALANAPGAGVADDKVIYTYVPAMIKYYLGEEPILPNVPSYLCVDKKQCDYVLANLDKLVVKPANESGGYGMIIGPQASKKELEEFAARIKANPRNYMAQPLISLSTAPILTEGNAEPRHIDLRPFILQGKEHHVTPGGLTRVAMRKGSYVVNSSQGGGSKDTWIVVED</sequence>
<dbReference type="Gene3D" id="3.30.1490.270">
    <property type="match status" value="1"/>
</dbReference>
<evidence type="ECO:0000313" key="2">
    <source>
        <dbReference type="EMBL" id="ACE83982.1"/>
    </source>
</evidence>
<dbReference type="PANTHER" id="PTHR34595">
    <property type="entry name" value="BLR5612 PROTEIN"/>
    <property type="match status" value="1"/>
</dbReference>
<proteinExistence type="predicted"/>
<dbReference type="eggNOG" id="COG2308">
    <property type="taxonomic scope" value="Bacteria"/>
</dbReference>
<accession>B3PB14</accession>
<dbReference type="InterPro" id="IPR051680">
    <property type="entry name" value="ATP-dep_Glu-Cys_Ligase-2"/>
</dbReference>
<dbReference type="KEGG" id="cja:CJA_0986"/>
<gene>
    <name evidence="2" type="ordered locus">CJA_0986</name>
</gene>
<dbReference type="InterPro" id="IPR016450">
    <property type="entry name" value="UCP005522"/>
</dbReference>
<dbReference type="Pfam" id="PF14403">
    <property type="entry name" value="CP_ATPgrasp_2"/>
    <property type="match status" value="1"/>
</dbReference>
<dbReference type="AlphaFoldDB" id="B3PB14"/>
<name>B3PB14_CELJU</name>
<dbReference type="PANTHER" id="PTHR34595:SF7">
    <property type="entry name" value="SLL1039 PROTEIN"/>
    <property type="match status" value="1"/>
</dbReference>
<dbReference type="EMBL" id="CP000934">
    <property type="protein sequence ID" value="ACE83982.1"/>
    <property type="molecule type" value="Genomic_DNA"/>
</dbReference>
<evidence type="ECO:0000313" key="3">
    <source>
        <dbReference type="Proteomes" id="UP000001036"/>
    </source>
</evidence>
<dbReference type="SUPFAM" id="SSF56059">
    <property type="entry name" value="Glutathione synthetase ATP-binding domain-like"/>
    <property type="match status" value="1"/>
</dbReference>
<feature type="domain" description="Circularly permuted ATP-grasp type 2" evidence="1">
    <location>
        <begin position="144"/>
        <end position="520"/>
    </location>
</feature>
<dbReference type="InterPro" id="IPR025841">
    <property type="entry name" value="CP_ATPgrasp_2"/>
</dbReference>
<protein>
    <recommendedName>
        <fullName evidence="1">Circularly permuted ATP-grasp type 2 domain-containing protein</fullName>
    </recommendedName>
</protein>
<reference evidence="2 3" key="1">
    <citation type="journal article" date="2008" name="J. Bacteriol.">
        <title>Insights into plant cell wall degradation from the genome sequence of the soil bacterium Cellvibrio japonicus.</title>
        <authorList>
            <person name="Deboy R.T."/>
            <person name="Mongodin E.F."/>
            <person name="Fouts D.E."/>
            <person name="Tailford L.E."/>
            <person name="Khouri H."/>
            <person name="Emerson J.B."/>
            <person name="Mohamoud Y."/>
            <person name="Watkins K."/>
            <person name="Henrissat B."/>
            <person name="Gilbert H.J."/>
            <person name="Nelson K.E."/>
        </authorList>
    </citation>
    <scope>NUCLEOTIDE SEQUENCE [LARGE SCALE GENOMIC DNA]</scope>
    <source>
        <strain evidence="2 3">Ueda107</strain>
    </source>
</reference>
<dbReference type="Gene3D" id="3.40.50.11290">
    <property type="match status" value="1"/>
</dbReference>
<dbReference type="STRING" id="498211.CJA_0986"/>
<dbReference type="HOGENOM" id="CLU_017048_2_0_6"/>
<dbReference type="Proteomes" id="UP000001036">
    <property type="component" value="Chromosome"/>
</dbReference>